<dbReference type="Proteomes" id="UP001187471">
    <property type="component" value="Unassembled WGS sequence"/>
</dbReference>
<evidence type="ECO:0000256" key="4">
    <source>
        <dbReference type="ARBA" id="ARBA00022792"/>
    </source>
</evidence>
<evidence type="ECO:0000256" key="7">
    <source>
        <dbReference type="RuleBase" id="RU366048"/>
    </source>
</evidence>
<evidence type="ECO:0000256" key="3">
    <source>
        <dbReference type="ARBA" id="ARBA00011786"/>
    </source>
</evidence>
<dbReference type="EMBL" id="JAVXUO010000464">
    <property type="protein sequence ID" value="KAK2991851.1"/>
    <property type="molecule type" value="Genomic_DNA"/>
</dbReference>
<dbReference type="InterPro" id="IPR001107">
    <property type="entry name" value="Band_7"/>
</dbReference>
<dbReference type="PANTHER" id="PTHR23222:SF1">
    <property type="entry name" value="PROHIBITIN-2"/>
    <property type="match status" value="1"/>
</dbReference>
<protein>
    <recommendedName>
        <fullName evidence="7">Prohibitin</fullName>
    </recommendedName>
</protein>
<comment type="subunit">
    <text evidence="3">Component of a prohibitin multimeric complex in mitochondrial membranes.</text>
</comment>
<keyword evidence="5" id="KW-0496">Mitochondrion</keyword>
<keyword evidence="4 7" id="KW-0999">Mitochondrion inner membrane</keyword>
<comment type="subcellular location">
    <subcellularLocation>
        <location evidence="1">Mitochondrion inner membrane</location>
        <topology evidence="1">Single-pass type II membrane protein</topology>
    </subcellularLocation>
</comment>
<organism evidence="9 10">
    <name type="scientific">Escallonia rubra</name>
    <dbReference type="NCBI Taxonomy" id="112253"/>
    <lineage>
        <taxon>Eukaryota</taxon>
        <taxon>Viridiplantae</taxon>
        <taxon>Streptophyta</taxon>
        <taxon>Embryophyta</taxon>
        <taxon>Tracheophyta</taxon>
        <taxon>Spermatophyta</taxon>
        <taxon>Magnoliopsida</taxon>
        <taxon>eudicotyledons</taxon>
        <taxon>Gunneridae</taxon>
        <taxon>Pentapetalae</taxon>
        <taxon>asterids</taxon>
        <taxon>campanulids</taxon>
        <taxon>Escalloniales</taxon>
        <taxon>Escalloniaceae</taxon>
        <taxon>Escallonia</taxon>
    </lineage>
</organism>
<evidence type="ECO:0000313" key="9">
    <source>
        <dbReference type="EMBL" id="KAK2991851.1"/>
    </source>
</evidence>
<keyword evidence="6" id="KW-0472">Membrane</keyword>
<keyword evidence="10" id="KW-1185">Reference proteome</keyword>
<dbReference type="Pfam" id="PF01145">
    <property type="entry name" value="Band_7"/>
    <property type="match status" value="1"/>
</dbReference>
<feature type="domain" description="Band 7" evidence="8">
    <location>
        <begin position="44"/>
        <end position="100"/>
    </location>
</feature>
<sequence length="128" mass="14164">MVGLRILARPLSDQLPTVYRTLGANYDDRFLPSVMQETMMAVTLSTEIRRVLTDRAATFNIAVDDVSIISLTFGKEFTDAIEAKQIAAQEAEKAKFAVEKAKFIGMKLFDHQGEAKVAQLIGQAISKK</sequence>
<gene>
    <name evidence="9" type="ORF">RJ640_030026</name>
</gene>
<dbReference type="PANTHER" id="PTHR23222">
    <property type="entry name" value="PROHIBITIN"/>
    <property type="match status" value="1"/>
</dbReference>
<comment type="similarity">
    <text evidence="2 7">Belongs to the prohibitin family.</text>
</comment>
<dbReference type="GO" id="GO:0007005">
    <property type="term" value="P:mitochondrion organization"/>
    <property type="evidence" value="ECO:0007669"/>
    <property type="project" value="TreeGrafter"/>
</dbReference>
<evidence type="ECO:0000256" key="1">
    <source>
        <dbReference type="ARBA" id="ARBA00004140"/>
    </source>
</evidence>
<comment type="caution">
    <text evidence="9">The sequence shown here is derived from an EMBL/GenBank/DDBJ whole genome shotgun (WGS) entry which is preliminary data.</text>
</comment>
<evidence type="ECO:0000259" key="8">
    <source>
        <dbReference type="Pfam" id="PF01145"/>
    </source>
</evidence>
<dbReference type="AlphaFoldDB" id="A0AA88RXM8"/>
<dbReference type="InterPro" id="IPR000163">
    <property type="entry name" value="Prohibitin"/>
</dbReference>
<dbReference type="GO" id="GO:0005743">
    <property type="term" value="C:mitochondrial inner membrane"/>
    <property type="evidence" value="ECO:0007669"/>
    <property type="project" value="UniProtKB-SubCell"/>
</dbReference>
<name>A0AA88RXM8_9ASTE</name>
<evidence type="ECO:0000256" key="2">
    <source>
        <dbReference type="ARBA" id="ARBA00009658"/>
    </source>
</evidence>
<evidence type="ECO:0000256" key="5">
    <source>
        <dbReference type="ARBA" id="ARBA00023128"/>
    </source>
</evidence>
<proteinExistence type="inferred from homology"/>
<evidence type="ECO:0000313" key="10">
    <source>
        <dbReference type="Proteomes" id="UP001187471"/>
    </source>
</evidence>
<reference evidence="9" key="1">
    <citation type="submission" date="2022-12" db="EMBL/GenBank/DDBJ databases">
        <title>Draft genome assemblies for two species of Escallonia (Escalloniales).</title>
        <authorList>
            <person name="Chanderbali A."/>
            <person name="Dervinis C."/>
            <person name="Anghel I."/>
            <person name="Soltis D."/>
            <person name="Soltis P."/>
            <person name="Zapata F."/>
        </authorList>
    </citation>
    <scope>NUCLEOTIDE SEQUENCE</scope>
    <source>
        <strain evidence="9">UCBG92.1500</strain>
        <tissue evidence="9">Leaf</tissue>
    </source>
</reference>
<accession>A0AA88RXM8</accession>
<evidence type="ECO:0000256" key="6">
    <source>
        <dbReference type="ARBA" id="ARBA00023136"/>
    </source>
</evidence>